<comment type="caution">
    <text evidence="7">The sequence shown here is derived from an EMBL/GenBank/DDBJ whole genome shotgun (WGS) entry which is preliminary data.</text>
</comment>
<dbReference type="GO" id="GO:0005634">
    <property type="term" value="C:nucleus"/>
    <property type="evidence" value="ECO:0007669"/>
    <property type="project" value="UniProtKB-SubCell"/>
</dbReference>
<keyword evidence="8" id="KW-1185">Reference proteome</keyword>
<dbReference type="InterPro" id="IPR051358">
    <property type="entry name" value="TF_AMS/ICE1/BHLH6-like"/>
</dbReference>
<dbReference type="EMBL" id="PDCK01000044">
    <property type="protein sequence ID" value="PRQ24977.1"/>
    <property type="molecule type" value="Genomic_DNA"/>
</dbReference>
<keyword evidence="4" id="KW-0539">Nucleus</keyword>
<dbReference type="Pfam" id="PF14215">
    <property type="entry name" value="bHLH-MYC_N"/>
    <property type="match status" value="1"/>
</dbReference>
<dbReference type="CDD" id="cd04873">
    <property type="entry name" value="ACT_UUR-ACR-like"/>
    <property type="match status" value="1"/>
</dbReference>
<dbReference type="Proteomes" id="UP000238479">
    <property type="component" value="Chromosome 6"/>
</dbReference>
<feature type="compositionally biased region" description="Polar residues" evidence="5">
    <location>
        <begin position="231"/>
        <end position="245"/>
    </location>
</feature>
<evidence type="ECO:0000256" key="5">
    <source>
        <dbReference type="SAM" id="MobiDB-lite"/>
    </source>
</evidence>
<feature type="compositionally biased region" description="Basic and acidic residues" evidence="5">
    <location>
        <begin position="357"/>
        <end position="367"/>
    </location>
</feature>
<dbReference type="CDD" id="cd11443">
    <property type="entry name" value="bHLH_AtAMS_like"/>
    <property type="match status" value="1"/>
</dbReference>
<dbReference type="InterPro" id="IPR011598">
    <property type="entry name" value="bHLH_dom"/>
</dbReference>
<feature type="domain" description="BHLH" evidence="6">
    <location>
        <begin position="297"/>
        <end position="346"/>
    </location>
</feature>
<dbReference type="OMA" id="GWPETST"/>
<keyword evidence="3" id="KW-0804">Transcription</keyword>
<organism evidence="7 8">
    <name type="scientific">Rosa chinensis</name>
    <name type="common">China rose</name>
    <dbReference type="NCBI Taxonomy" id="74649"/>
    <lineage>
        <taxon>Eukaryota</taxon>
        <taxon>Viridiplantae</taxon>
        <taxon>Streptophyta</taxon>
        <taxon>Embryophyta</taxon>
        <taxon>Tracheophyta</taxon>
        <taxon>Spermatophyta</taxon>
        <taxon>Magnoliopsida</taxon>
        <taxon>eudicotyledons</taxon>
        <taxon>Gunneridae</taxon>
        <taxon>Pentapetalae</taxon>
        <taxon>rosids</taxon>
        <taxon>fabids</taxon>
        <taxon>Rosales</taxon>
        <taxon>Rosaceae</taxon>
        <taxon>Rosoideae</taxon>
        <taxon>Rosoideae incertae sedis</taxon>
        <taxon>Rosa</taxon>
    </lineage>
</organism>
<dbReference type="GO" id="GO:0043565">
    <property type="term" value="F:sequence-specific DNA binding"/>
    <property type="evidence" value="ECO:0007669"/>
    <property type="project" value="TreeGrafter"/>
</dbReference>
<comment type="subcellular location">
    <subcellularLocation>
        <location evidence="1">Nucleus</location>
    </subcellularLocation>
</comment>
<dbReference type="Gramene" id="PRQ24977">
    <property type="protein sequence ID" value="PRQ24977"/>
    <property type="gene ID" value="RchiOBHm_Chr6g0278441"/>
</dbReference>
<name>A0A2P6PSS1_ROSCH</name>
<dbReference type="SMART" id="SM00353">
    <property type="entry name" value="HLH"/>
    <property type="match status" value="1"/>
</dbReference>
<feature type="region of interest" description="Disordered" evidence="5">
    <location>
        <begin position="231"/>
        <end position="251"/>
    </location>
</feature>
<dbReference type="PANTHER" id="PTHR31945">
    <property type="entry name" value="TRANSCRIPTION FACTOR SCREAM2-RELATED"/>
    <property type="match status" value="1"/>
</dbReference>
<dbReference type="InterPro" id="IPR054502">
    <property type="entry name" value="bHLH-TF_ACT-like_plant"/>
</dbReference>
<gene>
    <name evidence="7" type="ORF">RchiOBHm_Chr6g0278441</name>
</gene>
<dbReference type="GO" id="GO:0046983">
    <property type="term" value="F:protein dimerization activity"/>
    <property type="evidence" value="ECO:0007669"/>
    <property type="project" value="InterPro"/>
</dbReference>
<proteinExistence type="predicted"/>
<evidence type="ECO:0000256" key="2">
    <source>
        <dbReference type="ARBA" id="ARBA00023015"/>
    </source>
</evidence>
<dbReference type="Gene3D" id="4.10.280.10">
    <property type="entry name" value="Helix-loop-helix DNA-binding domain"/>
    <property type="match status" value="1"/>
</dbReference>
<feature type="region of interest" description="Disordered" evidence="5">
    <location>
        <begin position="270"/>
        <end position="302"/>
    </location>
</feature>
<evidence type="ECO:0000313" key="7">
    <source>
        <dbReference type="EMBL" id="PRQ24977.1"/>
    </source>
</evidence>
<evidence type="ECO:0000256" key="3">
    <source>
        <dbReference type="ARBA" id="ARBA00023163"/>
    </source>
</evidence>
<dbReference type="InterPro" id="IPR036638">
    <property type="entry name" value="HLH_DNA-bd_sf"/>
</dbReference>
<dbReference type="Pfam" id="PF22754">
    <property type="entry name" value="bHLH-TF_ACT-like_plant"/>
    <property type="match status" value="1"/>
</dbReference>
<evidence type="ECO:0000256" key="1">
    <source>
        <dbReference type="ARBA" id="ARBA00004123"/>
    </source>
</evidence>
<feature type="compositionally biased region" description="Polar residues" evidence="5">
    <location>
        <begin position="370"/>
        <end position="390"/>
    </location>
</feature>
<protein>
    <submittedName>
        <fullName evidence="7">Putative transcription factor bHLH family</fullName>
    </submittedName>
</protein>
<keyword evidence="2" id="KW-0805">Transcription regulation</keyword>
<dbReference type="STRING" id="74649.A0A2P6PSS1"/>
<accession>A0A2P6PSS1</accession>
<reference evidence="7 8" key="1">
    <citation type="journal article" date="2018" name="Nat. Genet.">
        <title>The Rosa genome provides new insights in the design of modern roses.</title>
        <authorList>
            <person name="Bendahmane M."/>
        </authorList>
    </citation>
    <scope>NUCLEOTIDE SEQUENCE [LARGE SCALE GENOMIC DNA]</scope>
    <source>
        <strain evidence="8">cv. Old Blush</strain>
    </source>
</reference>
<evidence type="ECO:0000259" key="6">
    <source>
        <dbReference type="PROSITE" id="PS50888"/>
    </source>
</evidence>
<dbReference type="PROSITE" id="PS50888">
    <property type="entry name" value="BHLH"/>
    <property type="match status" value="1"/>
</dbReference>
<dbReference type="Pfam" id="PF00010">
    <property type="entry name" value="HLH"/>
    <property type="match status" value="1"/>
</dbReference>
<evidence type="ECO:0000313" key="8">
    <source>
        <dbReference type="Proteomes" id="UP000238479"/>
    </source>
</evidence>
<sequence length="550" mass="62457">MNMTMYNLIIERLRPLVGLKGWDYCVLWKLSEDQRFIEWIGCCCSGIDEDTQNGGQELLFPVYQVFQCRDTMQHSRTNSCDILSHLPSSMPLDSGIYAKTMMSNQPCWLNCSSGNRDSSAMLERDGTLLLVPTAGGLMIELFVSKDVSENQQVIDFITAQCNIWREQDTLISASNTCSTNTPVLSPSMASLDPHDANLPYDITVDRIRLCSSESPSPLNFLQHVTSYNSDNRMKNSTSECNYDQGNSHEHSLDQPLENMEQQGTLDYQDSIKPADHSVSDCSDQTDDTNYKTRNGKEPQSKNLVAERKRRKKLNEKLYKLRSLVPNISKMDKASILKDAIDFVKDLQRQVKELQDVLEHNSNEDGGAKRTFNSISGNHNNYQSEGLNQHGISMANKPKSDNPQNGFRDSDHNTNEKGQQQMEPQVGVTQLDGNEFFVTVFCEQKPEGFVRLMEALDSLGLEVTNANVTSFRSLVSNVFKVEKRDSEILQADEVRDSLLEITRNPSKGYWPEMAKASGNDGALDYDHDKHHYHHHLHNYHSPPYHVRHLYN</sequence>
<dbReference type="OrthoDB" id="1890947at2759"/>
<dbReference type="GO" id="GO:0003700">
    <property type="term" value="F:DNA-binding transcription factor activity"/>
    <property type="evidence" value="ECO:0007669"/>
    <property type="project" value="TreeGrafter"/>
</dbReference>
<feature type="region of interest" description="Disordered" evidence="5">
    <location>
        <begin position="357"/>
        <end position="420"/>
    </location>
</feature>
<dbReference type="SUPFAM" id="SSF47459">
    <property type="entry name" value="HLH, helix-loop-helix DNA-binding domain"/>
    <property type="match status" value="1"/>
</dbReference>
<feature type="compositionally biased region" description="Basic and acidic residues" evidence="5">
    <location>
        <begin position="288"/>
        <end position="299"/>
    </location>
</feature>
<dbReference type="InterPro" id="IPR025610">
    <property type="entry name" value="MYC/MYB_N"/>
</dbReference>
<dbReference type="PANTHER" id="PTHR31945:SF11">
    <property type="entry name" value="TRANSCRIPTION FACTOR ABORTED MICROSPORES"/>
    <property type="match status" value="1"/>
</dbReference>
<dbReference type="AlphaFoldDB" id="A0A2P6PSS1"/>
<evidence type="ECO:0000256" key="4">
    <source>
        <dbReference type="ARBA" id="ARBA00023242"/>
    </source>
</evidence>